<accession>A0A510JE99</accession>
<dbReference type="GO" id="GO:1990904">
    <property type="term" value="C:ribonucleoprotein complex"/>
    <property type="evidence" value="ECO:0007669"/>
    <property type="project" value="UniProtKB-KW"/>
</dbReference>
<dbReference type="PANTHER" id="PTHR43168:SF2">
    <property type="entry name" value="LARGE RIBOSOMAL SUBUNIT PROTEIN BL33C"/>
    <property type="match status" value="1"/>
</dbReference>
<evidence type="ECO:0000256" key="3">
    <source>
        <dbReference type="ARBA" id="ARBA00023274"/>
    </source>
</evidence>
<name>A0A510JE99_9FUSO</name>
<dbReference type="HAMAP" id="MF_00294">
    <property type="entry name" value="Ribosomal_bL33"/>
    <property type="match status" value="1"/>
</dbReference>
<dbReference type="InterPro" id="IPR038584">
    <property type="entry name" value="Ribosomal_bL33_sf"/>
</dbReference>
<dbReference type="GO" id="GO:0005840">
    <property type="term" value="C:ribosome"/>
    <property type="evidence" value="ECO:0007669"/>
    <property type="project" value="UniProtKB-KW"/>
</dbReference>
<dbReference type="PANTHER" id="PTHR43168">
    <property type="entry name" value="50S RIBOSOMAL PROTEIN L33, CHLOROPLASTIC"/>
    <property type="match status" value="1"/>
</dbReference>
<dbReference type="Gene3D" id="2.20.28.120">
    <property type="entry name" value="Ribosomal protein L33"/>
    <property type="match status" value="1"/>
</dbReference>
<dbReference type="SUPFAM" id="SSF57829">
    <property type="entry name" value="Zn-binding ribosomal proteins"/>
    <property type="match status" value="1"/>
</dbReference>
<dbReference type="Proteomes" id="UP000321606">
    <property type="component" value="Chromosome"/>
</dbReference>
<dbReference type="Pfam" id="PF00471">
    <property type="entry name" value="Ribosomal_L33"/>
    <property type="match status" value="1"/>
</dbReference>
<dbReference type="STRING" id="714315.GCA_000516535_01683"/>
<organism evidence="6 7">
    <name type="scientific">Pseudoleptotrichia goodfellowii</name>
    <dbReference type="NCBI Taxonomy" id="157692"/>
    <lineage>
        <taxon>Bacteria</taxon>
        <taxon>Fusobacteriati</taxon>
        <taxon>Fusobacteriota</taxon>
        <taxon>Fusobacteriia</taxon>
        <taxon>Fusobacteriales</taxon>
        <taxon>Leptotrichiaceae</taxon>
        <taxon>Pseudoleptotrichia</taxon>
    </lineage>
</organism>
<dbReference type="InterPro" id="IPR011332">
    <property type="entry name" value="Ribosomal_zn-bd"/>
</dbReference>
<dbReference type="GeneID" id="84805121"/>
<evidence type="ECO:0000256" key="4">
    <source>
        <dbReference type="ARBA" id="ARBA00035176"/>
    </source>
</evidence>
<dbReference type="EMBL" id="AP019822">
    <property type="protein sequence ID" value="BBM36731.1"/>
    <property type="molecule type" value="Genomic_DNA"/>
</dbReference>
<dbReference type="InterPro" id="IPR001705">
    <property type="entry name" value="Ribosomal_bL33"/>
</dbReference>
<comment type="similarity">
    <text evidence="1 5">Belongs to the bacterial ribosomal protein bL33 family.</text>
</comment>
<evidence type="ECO:0000313" key="6">
    <source>
        <dbReference type="EMBL" id="BBM36731.1"/>
    </source>
</evidence>
<proteinExistence type="inferred from homology"/>
<keyword evidence="2 5" id="KW-0689">Ribosomal protein</keyword>
<dbReference type="GO" id="GO:0006412">
    <property type="term" value="P:translation"/>
    <property type="evidence" value="ECO:0007669"/>
    <property type="project" value="UniProtKB-UniRule"/>
</dbReference>
<protein>
    <recommendedName>
        <fullName evidence="4 5">Large ribosomal subunit protein bL33</fullName>
    </recommendedName>
</protein>
<dbReference type="RefSeq" id="WP_006807173.1">
    <property type="nucleotide sequence ID" value="NZ_AP019822.1"/>
</dbReference>
<dbReference type="KEGG" id="lgo:JCM16774_1676"/>
<evidence type="ECO:0000313" key="7">
    <source>
        <dbReference type="Proteomes" id="UP000321606"/>
    </source>
</evidence>
<dbReference type="NCBIfam" id="NF001764">
    <property type="entry name" value="PRK00504.1"/>
    <property type="match status" value="1"/>
</dbReference>
<evidence type="ECO:0000256" key="2">
    <source>
        <dbReference type="ARBA" id="ARBA00022980"/>
    </source>
</evidence>
<dbReference type="NCBIfam" id="NF001860">
    <property type="entry name" value="PRK00595.1"/>
    <property type="match status" value="1"/>
</dbReference>
<reference evidence="6 7" key="1">
    <citation type="submission" date="2019-07" db="EMBL/GenBank/DDBJ databases">
        <title>Complete Genome Sequence of Leptotrichia goodfellowii Strain JCM 16774.</title>
        <authorList>
            <person name="Watanabe S."/>
            <person name="Cui L."/>
        </authorList>
    </citation>
    <scope>NUCLEOTIDE SEQUENCE [LARGE SCALE GENOMIC DNA]</scope>
    <source>
        <strain evidence="6 7">JCM16774</strain>
    </source>
</reference>
<keyword evidence="3 5" id="KW-0687">Ribonucleoprotein</keyword>
<dbReference type="NCBIfam" id="TIGR01023">
    <property type="entry name" value="rpmG_bact"/>
    <property type="match status" value="1"/>
</dbReference>
<dbReference type="GO" id="GO:0005737">
    <property type="term" value="C:cytoplasm"/>
    <property type="evidence" value="ECO:0007669"/>
    <property type="project" value="UniProtKB-ARBA"/>
</dbReference>
<evidence type="ECO:0000256" key="5">
    <source>
        <dbReference type="HAMAP-Rule" id="MF_00294"/>
    </source>
</evidence>
<dbReference type="AlphaFoldDB" id="A0A510JE99"/>
<dbReference type="GO" id="GO:0003735">
    <property type="term" value="F:structural constituent of ribosome"/>
    <property type="evidence" value="ECO:0007669"/>
    <property type="project" value="InterPro"/>
</dbReference>
<sequence length="49" mass="6082">MRVQVILECTETKLRHYVTTKNKKTHPERLEMRKYNPVLKRHSLYREVK</sequence>
<evidence type="ECO:0000256" key="1">
    <source>
        <dbReference type="ARBA" id="ARBA00007596"/>
    </source>
</evidence>
<gene>
    <name evidence="5" type="primary">rpmG</name>
    <name evidence="6" type="ORF">JCM16774_1676</name>
</gene>
<dbReference type="OrthoDB" id="9801333at2"/>